<proteinExistence type="inferred from homology"/>
<comment type="subcellular location">
    <subcellularLocation>
        <location evidence="1">Membrane</location>
        <topology evidence="1">Multi-pass membrane protein</topology>
    </subcellularLocation>
</comment>
<feature type="transmembrane region" description="Helical" evidence="6">
    <location>
        <begin position="223"/>
        <end position="250"/>
    </location>
</feature>
<dbReference type="GO" id="GO:0002115">
    <property type="term" value="P:store-operated calcium entry"/>
    <property type="evidence" value="ECO:0007669"/>
    <property type="project" value="TreeGrafter"/>
</dbReference>
<sequence length="380" mass="41683">MRSELCRIPPPDPKLCQILPPDLKLCGSNPRIGMSEKGSEKARAAVGWVCAPIAVESQPLIFRPPQSWVSFQSVTLAKAGVVGLRGPSGSLRSFETERKARLEARLPRMTWVETEKSDRDGHLGSHGEWVLLASSPGRLRGGTGAEKVLFLGELEGVKPEVNVGGMSSADLPNEKQQELLLSWRQLHLSKAKLKASNRTSALLAGFAMVAMVEVNLTKDIPNGLLVGFAVCTTLLVAVHMLALMISTCILPNVEAIGNMNTLGAVSESPHRKLHWYIETAWAFSTVLGILLFLCEIGILSWVVFYNFSHTAAWVTSILLIPILAVFVMFTLHFYRQLVAHKYENTESVIRELEDLHSQLEAHTMMKSSSSGTIHTAVNIV</sequence>
<dbReference type="Gene3D" id="1.20.140.140">
    <property type="entry name" value="Calcium release-activated calcium channel protein Orai"/>
    <property type="match status" value="1"/>
</dbReference>
<gene>
    <name evidence="7" type="ORF">DSTB1V02_LOCUS5229</name>
</gene>
<evidence type="ECO:0000256" key="1">
    <source>
        <dbReference type="ARBA" id="ARBA00004141"/>
    </source>
</evidence>
<dbReference type="EMBL" id="LR900355">
    <property type="protein sequence ID" value="CAD7245355.1"/>
    <property type="molecule type" value="Genomic_DNA"/>
</dbReference>
<dbReference type="OrthoDB" id="61124at2759"/>
<keyword evidence="8" id="KW-1185">Reference proteome</keyword>
<evidence type="ECO:0008006" key="9">
    <source>
        <dbReference type="Google" id="ProtNLM"/>
    </source>
</evidence>
<dbReference type="PANTHER" id="PTHR31501:SF7">
    <property type="entry name" value="CALCIUM RELEASE-ACTIVATED CALCIUM CHANNEL PROTEIN 1"/>
    <property type="match status" value="1"/>
</dbReference>
<dbReference type="GO" id="GO:0015279">
    <property type="term" value="F:store-operated calcium channel activity"/>
    <property type="evidence" value="ECO:0007669"/>
    <property type="project" value="TreeGrafter"/>
</dbReference>
<evidence type="ECO:0000256" key="3">
    <source>
        <dbReference type="ARBA" id="ARBA00022692"/>
    </source>
</evidence>
<accession>A0A7R8XDS5</accession>
<dbReference type="Pfam" id="PF07856">
    <property type="entry name" value="Orai-1"/>
    <property type="match status" value="1"/>
</dbReference>
<evidence type="ECO:0000313" key="7">
    <source>
        <dbReference type="EMBL" id="CAD7245355.1"/>
    </source>
</evidence>
<reference evidence="7" key="1">
    <citation type="submission" date="2020-11" db="EMBL/GenBank/DDBJ databases">
        <authorList>
            <person name="Tran Van P."/>
        </authorList>
    </citation>
    <scope>NUCLEOTIDE SEQUENCE</scope>
</reference>
<organism evidence="7">
    <name type="scientific">Darwinula stevensoni</name>
    <dbReference type="NCBI Taxonomy" id="69355"/>
    <lineage>
        <taxon>Eukaryota</taxon>
        <taxon>Metazoa</taxon>
        <taxon>Ecdysozoa</taxon>
        <taxon>Arthropoda</taxon>
        <taxon>Crustacea</taxon>
        <taxon>Oligostraca</taxon>
        <taxon>Ostracoda</taxon>
        <taxon>Podocopa</taxon>
        <taxon>Podocopida</taxon>
        <taxon>Darwinulocopina</taxon>
        <taxon>Darwinuloidea</taxon>
        <taxon>Darwinulidae</taxon>
        <taxon>Darwinula</taxon>
    </lineage>
</organism>
<keyword evidence="5 6" id="KW-0472">Membrane</keyword>
<dbReference type="InterPro" id="IPR038350">
    <property type="entry name" value="Orai_sf"/>
</dbReference>
<feature type="transmembrane region" description="Helical" evidence="6">
    <location>
        <begin position="310"/>
        <end position="334"/>
    </location>
</feature>
<dbReference type="Proteomes" id="UP000677054">
    <property type="component" value="Unassembled WGS sequence"/>
</dbReference>
<protein>
    <recommendedName>
        <fullName evidence="9">Calcium release-activated calcium channel protein 1</fullName>
    </recommendedName>
</protein>
<dbReference type="InterPro" id="IPR012446">
    <property type="entry name" value="CRAC_channel"/>
</dbReference>
<dbReference type="PANTHER" id="PTHR31501">
    <property type="entry name" value="CALCIUM RELEASE-ACTIVATED CALCIUM CHANNEL PROTEIN 1"/>
    <property type="match status" value="1"/>
</dbReference>
<comment type="similarity">
    <text evidence="2">Belongs to the Orai family.</text>
</comment>
<dbReference type="EMBL" id="CAJPEV010000838">
    <property type="protein sequence ID" value="CAG0888965.1"/>
    <property type="molecule type" value="Genomic_DNA"/>
</dbReference>
<evidence type="ECO:0000256" key="6">
    <source>
        <dbReference type="SAM" id="Phobius"/>
    </source>
</evidence>
<feature type="transmembrane region" description="Helical" evidence="6">
    <location>
        <begin position="280"/>
        <end position="304"/>
    </location>
</feature>
<evidence type="ECO:0000256" key="2">
    <source>
        <dbReference type="ARBA" id="ARBA00008062"/>
    </source>
</evidence>
<dbReference type="AlphaFoldDB" id="A0A7R8XDS5"/>
<evidence type="ECO:0000256" key="4">
    <source>
        <dbReference type="ARBA" id="ARBA00022989"/>
    </source>
</evidence>
<name>A0A7R8XDS5_9CRUS</name>
<evidence type="ECO:0000256" key="5">
    <source>
        <dbReference type="ARBA" id="ARBA00023136"/>
    </source>
</evidence>
<keyword evidence="3 6" id="KW-0812">Transmembrane</keyword>
<keyword evidence="4 6" id="KW-1133">Transmembrane helix</keyword>
<evidence type="ECO:0000313" key="8">
    <source>
        <dbReference type="Proteomes" id="UP000677054"/>
    </source>
</evidence>
<dbReference type="GO" id="GO:0016020">
    <property type="term" value="C:membrane"/>
    <property type="evidence" value="ECO:0007669"/>
    <property type="project" value="UniProtKB-SubCell"/>
</dbReference>